<dbReference type="NCBIfam" id="TIGR00666">
    <property type="entry name" value="PBP4"/>
    <property type="match status" value="1"/>
</dbReference>
<accession>A0ABP9AKN2</accession>
<evidence type="ECO:0000256" key="1">
    <source>
        <dbReference type="ARBA" id="ARBA00006096"/>
    </source>
</evidence>
<dbReference type="SUPFAM" id="SSF56601">
    <property type="entry name" value="beta-lactamase/transpeptidase-like"/>
    <property type="match status" value="1"/>
</dbReference>
<keyword evidence="5" id="KW-1185">Reference proteome</keyword>
<comment type="caution">
    <text evidence="4">The sequence shown here is derived from an EMBL/GenBank/DDBJ whole genome shotgun (WGS) entry which is preliminary data.</text>
</comment>
<dbReference type="PRINTS" id="PR00922">
    <property type="entry name" value="DADACBPTASE3"/>
</dbReference>
<sequence>MPKVGTWQLATGAAVVGLVLSVGAVTLAGPWDTGQRTAERRWAAARADPGGAHHDASAAHRPPPAPSAPPVLDPLGGTRAAPADAPGAAPGGLATALAPLLADPALGTAPTACVVDLATGRRLYGAGASRPMVPASTIKIATAAAALGALGPDHRVPTTVVAVPGEVRVVTLVGGGDATLDRDRLDDLADRTARALGDRGADAVRIAYDTALYPGARLHPIGPNDNIAPISALMVDQGRNDPASTGPATRSADPAGEAARVFADRLSEHGVRVDGTPAPGRAPEEAVPVAQVLSAPLARVVERMLTHSDNDIAESLARQTAVAAGRPADFAGAERAVTDQLRRLGLPLAGTRFADGSGLDRRDRATAELLTALLAKAADPEHPELRPVLTGLPVAGFTGTLDGRYPAASPGSGLIRAKTGTLTGVDTLAGTVAAPDGRVLAFAFLAGDTSSPYAARPALDRLAAALLE</sequence>
<feature type="region of interest" description="Disordered" evidence="3">
    <location>
        <begin position="34"/>
        <end position="87"/>
    </location>
</feature>
<dbReference type="RefSeq" id="WP_345614315.1">
    <property type="nucleotide sequence ID" value="NZ_BAABJV010000008.1"/>
</dbReference>
<dbReference type="InterPro" id="IPR000667">
    <property type="entry name" value="Peptidase_S13"/>
</dbReference>
<comment type="similarity">
    <text evidence="1">Belongs to the peptidase S13 family.</text>
</comment>
<keyword evidence="4" id="KW-0645">Protease</keyword>
<dbReference type="Pfam" id="PF02113">
    <property type="entry name" value="Peptidase_S13"/>
    <property type="match status" value="2"/>
</dbReference>
<organism evidence="4 5">
    <name type="scientific">Streptomyces sanyensis</name>
    <dbReference type="NCBI Taxonomy" id="568869"/>
    <lineage>
        <taxon>Bacteria</taxon>
        <taxon>Bacillati</taxon>
        <taxon>Actinomycetota</taxon>
        <taxon>Actinomycetes</taxon>
        <taxon>Kitasatosporales</taxon>
        <taxon>Streptomycetaceae</taxon>
        <taxon>Streptomyces</taxon>
    </lineage>
</organism>
<evidence type="ECO:0000313" key="5">
    <source>
        <dbReference type="Proteomes" id="UP001501147"/>
    </source>
</evidence>
<keyword evidence="2" id="KW-0378">Hydrolase</keyword>
<proteinExistence type="inferred from homology"/>
<dbReference type="Gene3D" id="3.40.710.10">
    <property type="entry name" value="DD-peptidase/beta-lactamase superfamily"/>
    <property type="match status" value="2"/>
</dbReference>
<dbReference type="PANTHER" id="PTHR30023">
    <property type="entry name" value="D-ALANYL-D-ALANINE CARBOXYPEPTIDASE"/>
    <property type="match status" value="1"/>
</dbReference>
<feature type="compositionally biased region" description="Low complexity" evidence="3">
    <location>
        <begin position="76"/>
        <end position="87"/>
    </location>
</feature>
<evidence type="ECO:0000256" key="3">
    <source>
        <dbReference type="SAM" id="MobiDB-lite"/>
    </source>
</evidence>
<reference evidence="5" key="1">
    <citation type="journal article" date="2019" name="Int. J. Syst. Evol. Microbiol.">
        <title>The Global Catalogue of Microorganisms (GCM) 10K type strain sequencing project: providing services to taxonomists for standard genome sequencing and annotation.</title>
        <authorList>
            <consortium name="The Broad Institute Genomics Platform"/>
            <consortium name="The Broad Institute Genome Sequencing Center for Infectious Disease"/>
            <person name="Wu L."/>
            <person name="Ma J."/>
        </authorList>
    </citation>
    <scope>NUCLEOTIDE SEQUENCE [LARGE SCALE GENOMIC DNA]</scope>
    <source>
        <strain evidence="5">JCM 18324</strain>
    </source>
</reference>
<gene>
    <name evidence="4" type="primary">dacB_2</name>
    <name evidence="4" type="ORF">GCM10023329_34210</name>
</gene>
<dbReference type="Proteomes" id="UP001501147">
    <property type="component" value="Unassembled WGS sequence"/>
</dbReference>
<protein>
    <submittedName>
        <fullName evidence="4">D-alanyl-D-alanine carboxypeptidase/D-alanyl-D-alanine-endopeptidase</fullName>
    </submittedName>
</protein>
<dbReference type="GO" id="GO:0004180">
    <property type="term" value="F:carboxypeptidase activity"/>
    <property type="evidence" value="ECO:0007669"/>
    <property type="project" value="UniProtKB-KW"/>
</dbReference>
<feature type="compositionally biased region" description="Pro residues" evidence="3">
    <location>
        <begin position="61"/>
        <end position="72"/>
    </location>
</feature>
<evidence type="ECO:0000313" key="4">
    <source>
        <dbReference type="EMBL" id="GAA4781757.1"/>
    </source>
</evidence>
<dbReference type="PANTHER" id="PTHR30023:SF0">
    <property type="entry name" value="PENICILLIN-SENSITIVE CARBOXYPEPTIDASE A"/>
    <property type="match status" value="1"/>
</dbReference>
<name>A0ABP9AKN2_9ACTN</name>
<evidence type="ECO:0000256" key="2">
    <source>
        <dbReference type="ARBA" id="ARBA00022801"/>
    </source>
</evidence>
<keyword evidence="4" id="KW-0121">Carboxypeptidase</keyword>
<dbReference type="EMBL" id="BAABJV010000008">
    <property type="protein sequence ID" value="GAA4781757.1"/>
    <property type="molecule type" value="Genomic_DNA"/>
</dbReference>
<dbReference type="InterPro" id="IPR012338">
    <property type="entry name" value="Beta-lactam/transpept-like"/>
</dbReference>